<feature type="compositionally biased region" description="Pro residues" evidence="10">
    <location>
        <begin position="207"/>
        <end position="229"/>
    </location>
</feature>
<reference evidence="13 14" key="1">
    <citation type="submission" date="2023-09" db="EMBL/GenBank/DDBJ databases">
        <authorList>
            <person name="Rey-Velasco X."/>
        </authorList>
    </citation>
    <scope>NUCLEOTIDE SEQUENCE [LARGE SCALE GENOMIC DNA]</scope>
    <source>
        <strain evidence="13 14">P385</strain>
    </source>
</reference>
<dbReference type="CDD" id="cd07185">
    <property type="entry name" value="OmpA_C-like"/>
    <property type="match status" value="1"/>
</dbReference>
<evidence type="ECO:0000256" key="4">
    <source>
        <dbReference type="ARBA" id="ARBA00022692"/>
    </source>
</evidence>
<evidence type="ECO:0000256" key="10">
    <source>
        <dbReference type="SAM" id="MobiDB-lite"/>
    </source>
</evidence>
<gene>
    <name evidence="13" type="ORF">RM531_00020</name>
</gene>
<dbReference type="InterPro" id="IPR036737">
    <property type="entry name" value="OmpA-like_sf"/>
</dbReference>
<comment type="caution">
    <text evidence="13">The sequence shown here is derived from an EMBL/GenBank/DDBJ whole genome shotgun (WGS) entry which is preliminary data.</text>
</comment>
<accession>A0ABU3B776</accession>
<evidence type="ECO:0000256" key="6">
    <source>
        <dbReference type="ARBA" id="ARBA00023114"/>
    </source>
</evidence>
<dbReference type="Pfam" id="PF00691">
    <property type="entry name" value="OmpA"/>
    <property type="match status" value="1"/>
</dbReference>
<feature type="domain" description="OmpA-like" evidence="12">
    <location>
        <begin position="259"/>
        <end position="374"/>
    </location>
</feature>
<dbReference type="PRINTS" id="PR01023">
    <property type="entry name" value="NAFLGMOTY"/>
</dbReference>
<evidence type="ECO:0000256" key="8">
    <source>
        <dbReference type="ARBA" id="ARBA00023237"/>
    </source>
</evidence>
<evidence type="ECO:0000256" key="7">
    <source>
        <dbReference type="ARBA" id="ARBA00023136"/>
    </source>
</evidence>
<feature type="region of interest" description="Disordered" evidence="10">
    <location>
        <begin position="339"/>
        <end position="374"/>
    </location>
</feature>
<dbReference type="SUPFAM" id="SSF103088">
    <property type="entry name" value="OmpA-like"/>
    <property type="match status" value="1"/>
</dbReference>
<name>A0ABU3B776_9GAMM</name>
<dbReference type="EMBL" id="JAVRHY010000001">
    <property type="protein sequence ID" value="MDT0616846.1"/>
    <property type="molecule type" value="Genomic_DNA"/>
</dbReference>
<proteinExistence type="predicted"/>
<keyword evidence="14" id="KW-1185">Reference proteome</keyword>
<dbReference type="SUPFAM" id="SSF103647">
    <property type="entry name" value="TSP type-3 repeat"/>
    <property type="match status" value="1"/>
</dbReference>
<keyword evidence="6" id="KW-0626">Porin</keyword>
<evidence type="ECO:0000256" key="1">
    <source>
        <dbReference type="ARBA" id="ARBA00004571"/>
    </source>
</evidence>
<dbReference type="InterPro" id="IPR006664">
    <property type="entry name" value="OMP_bac"/>
</dbReference>
<dbReference type="InterPro" id="IPR028974">
    <property type="entry name" value="TSP_type-3_rpt"/>
</dbReference>
<evidence type="ECO:0000313" key="13">
    <source>
        <dbReference type="EMBL" id="MDT0616846.1"/>
    </source>
</evidence>
<evidence type="ECO:0000259" key="12">
    <source>
        <dbReference type="PROSITE" id="PS51123"/>
    </source>
</evidence>
<evidence type="ECO:0000256" key="9">
    <source>
        <dbReference type="PROSITE-ProRule" id="PRU00473"/>
    </source>
</evidence>
<evidence type="ECO:0000256" key="11">
    <source>
        <dbReference type="SAM" id="SignalP"/>
    </source>
</evidence>
<protein>
    <submittedName>
        <fullName evidence="13">OmpA family protein</fullName>
    </submittedName>
</protein>
<dbReference type="RefSeq" id="WP_311656328.1">
    <property type="nucleotide sequence ID" value="NZ_JAVRHY010000001.1"/>
</dbReference>
<feature type="compositionally biased region" description="Basic and acidic residues" evidence="10">
    <location>
        <begin position="359"/>
        <end position="374"/>
    </location>
</feature>
<dbReference type="PROSITE" id="PS51123">
    <property type="entry name" value="OMPA_2"/>
    <property type="match status" value="1"/>
</dbReference>
<dbReference type="InterPro" id="IPR050330">
    <property type="entry name" value="Bact_OuterMem_StrucFunc"/>
</dbReference>
<evidence type="ECO:0000313" key="14">
    <source>
        <dbReference type="Proteomes" id="UP001259982"/>
    </source>
</evidence>
<keyword evidence="5" id="KW-0406">Ion transport</keyword>
<keyword evidence="4" id="KW-0812">Transmembrane</keyword>
<dbReference type="SUPFAM" id="SSF56925">
    <property type="entry name" value="OMPA-like"/>
    <property type="match status" value="1"/>
</dbReference>
<sequence length="374" mass="39676">MRLTFATGPALLAALAFGVSATASAQNEDNTVDKRFYVAPMYSFGDFDDASFNNGNEVDFDETDGYTIAIGKTLSKMFALEVFASGFSGVEDLNSNGGEADIDAYGVSGLIFPYRDFFPFFLMGGAGTGDYSFDGMVGGATLDDGDGNFYEFGGGFLLPIPDLLDFGYGVSLRAEYRVRSVDVEISGTDDLSFTDKIASVGLSIPLGAPPAEPGPEPAPAPAPPPPPPADSDNDGVNDDNDECPGTPVGTEVDASGCPVEKDEPIVLKGVTFEFNSDRLTADAENRLDNVVNALMTAEDIDVRVEGHTDSIGDNAYNQELSQDRADSVKRYLVEHGIEPGRMTTEGFGESKPVASNETDAGRAENRRVELHVAD</sequence>
<dbReference type="PANTHER" id="PTHR30329:SF21">
    <property type="entry name" value="LIPOPROTEIN YIAD-RELATED"/>
    <property type="match status" value="1"/>
</dbReference>
<dbReference type="PRINTS" id="PR01021">
    <property type="entry name" value="OMPADOMAIN"/>
</dbReference>
<dbReference type="Gene3D" id="3.30.1330.60">
    <property type="entry name" value="OmpA-like domain"/>
    <property type="match status" value="1"/>
</dbReference>
<evidence type="ECO:0000256" key="5">
    <source>
        <dbReference type="ARBA" id="ARBA00023065"/>
    </source>
</evidence>
<organism evidence="13 14">
    <name type="scientific">Spectribacter acetivorans</name>
    <dbReference type="NCBI Taxonomy" id="3075603"/>
    <lineage>
        <taxon>Bacteria</taxon>
        <taxon>Pseudomonadati</taxon>
        <taxon>Pseudomonadota</taxon>
        <taxon>Gammaproteobacteria</taxon>
        <taxon>Salinisphaerales</taxon>
        <taxon>Salinisphaeraceae</taxon>
        <taxon>Spectribacter</taxon>
    </lineage>
</organism>
<keyword evidence="3" id="KW-1134">Transmembrane beta strand</keyword>
<evidence type="ECO:0000256" key="2">
    <source>
        <dbReference type="ARBA" id="ARBA00022448"/>
    </source>
</evidence>
<dbReference type="InterPro" id="IPR006665">
    <property type="entry name" value="OmpA-like"/>
</dbReference>
<keyword evidence="7 9" id="KW-0472">Membrane</keyword>
<keyword evidence="8" id="KW-0998">Cell outer membrane</keyword>
<keyword evidence="11" id="KW-0732">Signal</keyword>
<dbReference type="Proteomes" id="UP001259982">
    <property type="component" value="Unassembled WGS sequence"/>
</dbReference>
<comment type="subcellular location">
    <subcellularLocation>
        <location evidence="1">Cell outer membrane</location>
        <topology evidence="1">Multi-pass membrane protein</topology>
    </subcellularLocation>
</comment>
<keyword evidence="2" id="KW-0813">Transport</keyword>
<dbReference type="InterPro" id="IPR011250">
    <property type="entry name" value="OMP/PagP_B-barrel"/>
</dbReference>
<feature type="region of interest" description="Disordered" evidence="10">
    <location>
        <begin position="204"/>
        <end position="259"/>
    </location>
</feature>
<dbReference type="PANTHER" id="PTHR30329">
    <property type="entry name" value="STATOR ELEMENT OF FLAGELLAR MOTOR COMPLEX"/>
    <property type="match status" value="1"/>
</dbReference>
<evidence type="ECO:0000256" key="3">
    <source>
        <dbReference type="ARBA" id="ARBA00022452"/>
    </source>
</evidence>
<feature type="signal peptide" evidence="11">
    <location>
        <begin position="1"/>
        <end position="25"/>
    </location>
</feature>
<feature type="compositionally biased region" description="Acidic residues" evidence="10">
    <location>
        <begin position="231"/>
        <end position="242"/>
    </location>
</feature>
<feature type="chain" id="PRO_5045764088" evidence="11">
    <location>
        <begin position="26"/>
        <end position="374"/>
    </location>
</feature>